<sequence length="403" mass="42722">MIQLDAVQTIAFGGLTLFAGYALCRAIPVLRRYNLPEPVVGGLLVALLVWAAHARDTTLFELDTSLKVPLMVAFFTTLGINASLRLLRVSGRQVMIFLVLASLFAVLQNLVGIGVAWMFDLHPMFGVLAGSATLTGGPATGMAFAPLFEEAGLQGAETLAITAAMAGIICGGLIGGPTITVLMRRFGIRGPAGNGATADGSAVDDESVHVHFPNESAREFDALKSIVVLLMAMWLGAWVSQGFDGLGLTLPSYIGAMLVGAVIRNIDDYTGLIRLSVPTTDLIGNICLALFLAVALMDLKLWELAGMGLPLVVNLVIQVALVALFAIPIFYVMGRDYDAAVMGGGFIGFMLGTTANAMAVMRRLVQRYGVAPRAFLVAPLVGAFFIDFVNALIITGFLNFWPH</sequence>
<proteinExistence type="inferred from homology"/>
<dbReference type="GO" id="GO:0015501">
    <property type="term" value="F:glutamate:sodium symporter activity"/>
    <property type="evidence" value="ECO:0007669"/>
    <property type="project" value="UniProtKB-UniRule"/>
</dbReference>
<dbReference type="EMBL" id="CP012900">
    <property type="protein sequence ID" value="ALJ27209.1"/>
    <property type="molecule type" value="Genomic_DNA"/>
</dbReference>
<evidence type="ECO:0000256" key="1">
    <source>
        <dbReference type="HAMAP-Rule" id="MF_02062"/>
    </source>
</evidence>
<feature type="transmembrane region" description="Helical" evidence="1">
    <location>
        <begin position="35"/>
        <end position="54"/>
    </location>
</feature>
<gene>
    <name evidence="3" type="primary">gltS_1</name>
    <name evidence="1" type="synonym">gltS</name>
    <name evidence="3" type="ORF">AOT14_07730</name>
</gene>
<keyword evidence="1" id="KW-1003">Cell membrane</keyword>
<evidence type="ECO:0000313" key="3">
    <source>
        <dbReference type="EMBL" id="ALJ27209.1"/>
    </source>
</evidence>
<organism evidence="3 4">
    <name type="scientific">Stenotrophomonas acidaminiphila</name>
    <dbReference type="NCBI Taxonomy" id="128780"/>
    <lineage>
        <taxon>Bacteria</taxon>
        <taxon>Pseudomonadati</taxon>
        <taxon>Pseudomonadota</taxon>
        <taxon>Gammaproteobacteria</taxon>
        <taxon>Lysobacterales</taxon>
        <taxon>Lysobacteraceae</taxon>
        <taxon>Stenotrophomonas</taxon>
    </lineage>
</organism>
<accession>A0A0S1AWM5</accession>
<dbReference type="NCBIfam" id="TIGR00210">
    <property type="entry name" value="gltS"/>
    <property type="match status" value="1"/>
</dbReference>
<dbReference type="AlphaFoldDB" id="A0A0S1AWM5"/>
<keyword evidence="1" id="KW-0997">Cell inner membrane</keyword>
<keyword evidence="1" id="KW-0029">Amino-acid transport</keyword>
<comment type="function">
    <text evidence="1">Catalyzes the sodium-dependent transport of glutamate.</text>
</comment>
<dbReference type="RefSeq" id="WP_054663105.1">
    <property type="nucleotide sequence ID" value="NZ_CP043570.1"/>
</dbReference>
<keyword evidence="1" id="KW-0813">Transport</keyword>
<protein>
    <recommendedName>
        <fullName evidence="1 2">Sodium/glutamate symporter</fullName>
    </recommendedName>
</protein>
<dbReference type="GO" id="GO:0005886">
    <property type="term" value="C:plasma membrane"/>
    <property type="evidence" value="ECO:0007669"/>
    <property type="project" value="UniProtKB-SubCell"/>
</dbReference>
<feature type="transmembrane region" description="Helical" evidence="1">
    <location>
        <begin position="159"/>
        <end position="183"/>
    </location>
</feature>
<feature type="transmembrane region" description="Helical" evidence="1">
    <location>
        <begin position="94"/>
        <end position="119"/>
    </location>
</feature>
<feature type="transmembrane region" description="Helical" evidence="1">
    <location>
        <begin position="6"/>
        <end position="23"/>
    </location>
</feature>
<keyword evidence="1" id="KW-0739">Sodium transport</keyword>
<dbReference type="InterPro" id="IPR004445">
    <property type="entry name" value="GltS"/>
</dbReference>
<dbReference type="Proteomes" id="UP000061010">
    <property type="component" value="Chromosome"/>
</dbReference>
<dbReference type="HAMAP" id="MF_02062">
    <property type="entry name" value="GltS"/>
    <property type="match status" value="1"/>
</dbReference>
<comment type="subcellular location">
    <subcellularLocation>
        <location evidence="1">Cell inner membrane</location>
        <topology evidence="1">Multi-pass membrane protein</topology>
    </subcellularLocation>
</comment>
<keyword evidence="1" id="KW-0915">Sodium</keyword>
<keyword evidence="1" id="KW-1133">Transmembrane helix</keyword>
<feature type="transmembrane region" description="Helical" evidence="1">
    <location>
        <begin position="246"/>
        <end position="263"/>
    </location>
</feature>
<dbReference type="Pfam" id="PF03616">
    <property type="entry name" value="Glt_symporter"/>
    <property type="match status" value="1"/>
</dbReference>
<comment type="similarity">
    <text evidence="1">Belongs to the glutamate:Na(+) symporter (ESS) (TC 2.A.27) family.</text>
</comment>
<dbReference type="PANTHER" id="PTHR36178:SF1">
    <property type="entry name" value="SODIUM_GLUTAMATE SYMPORTER"/>
    <property type="match status" value="1"/>
</dbReference>
<evidence type="ECO:0000256" key="2">
    <source>
        <dbReference type="NCBIfam" id="TIGR00210"/>
    </source>
</evidence>
<feature type="transmembrane region" description="Helical" evidence="1">
    <location>
        <begin position="373"/>
        <end position="401"/>
    </location>
</feature>
<name>A0A0S1AWM5_9GAMM</name>
<keyword evidence="1" id="KW-0812">Transmembrane</keyword>
<dbReference type="KEGG" id="sacz:AOT14_07730"/>
<feature type="transmembrane region" description="Helical" evidence="1">
    <location>
        <begin position="125"/>
        <end position="147"/>
    </location>
</feature>
<dbReference type="PATRIC" id="fig|128780.6.peg.785"/>
<feature type="transmembrane region" description="Helical" evidence="1">
    <location>
        <begin position="339"/>
        <end position="361"/>
    </location>
</feature>
<keyword evidence="4" id="KW-1185">Reference proteome</keyword>
<keyword evidence="1" id="KW-0472">Membrane</keyword>
<dbReference type="PANTHER" id="PTHR36178">
    <property type="entry name" value="SLR0625 PROTEIN"/>
    <property type="match status" value="1"/>
</dbReference>
<feature type="transmembrane region" description="Helical" evidence="1">
    <location>
        <begin position="66"/>
        <end position="87"/>
    </location>
</feature>
<keyword evidence="1" id="KW-0769">Symport</keyword>
<reference evidence="3 4" key="1">
    <citation type="journal article" date="2015" name="Genome Announc.">
        <title>Complete Genome Sequencing of Stenotrophomonas acidaminiphila ZAC14D2_NAIMI4_2, a Multidrug-Resistant Strain Isolated from Sediments of a Polluted River in Mexico, Uncovers New Antibiotic Resistance Genes and a Novel Class-II Lasso Peptide Biosynthesis Gene Cluster.</title>
        <authorList>
            <person name="Vinuesa P."/>
            <person name="Ochoa-Sanchez L.E."/>
        </authorList>
    </citation>
    <scope>NUCLEOTIDE SEQUENCE [LARGE SCALE GENOMIC DNA]</scope>
    <source>
        <strain evidence="3 4">ZAC14D2_NAIMI4_2</strain>
    </source>
</reference>
<feature type="transmembrane region" description="Helical" evidence="1">
    <location>
        <begin position="283"/>
        <end position="299"/>
    </location>
</feature>
<keyword evidence="1" id="KW-0406">Ion transport</keyword>
<dbReference type="GO" id="GO:0015813">
    <property type="term" value="P:L-glutamate transmembrane transport"/>
    <property type="evidence" value="ECO:0007669"/>
    <property type="project" value="UniProtKB-UniRule"/>
</dbReference>
<evidence type="ECO:0000313" key="4">
    <source>
        <dbReference type="Proteomes" id="UP000061010"/>
    </source>
</evidence>
<dbReference type="OrthoDB" id="4921038at2"/>
<feature type="transmembrane region" description="Helical" evidence="1">
    <location>
        <begin position="311"/>
        <end position="333"/>
    </location>
</feature>